<gene>
    <name evidence="1" type="ORF">J2S34_000213</name>
</gene>
<dbReference type="EMBL" id="JALJZS010000001">
    <property type="protein sequence ID" value="MCP1997791.1"/>
    <property type="molecule type" value="Genomic_DNA"/>
</dbReference>
<protein>
    <submittedName>
        <fullName evidence="1">Uncharacterized protein</fullName>
    </submittedName>
</protein>
<reference evidence="1" key="1">
    <citation type="submission" date="2022-03" db="EMBL/GenBank/DDBJ databases">
        <title>Interactions between chemoautotrophic and heterotrophic bacteria.</title>
        <authorList>
            <person name="Santoro A."/>
        </authorList>
    </citation>
    <scope>NUCLEOTIDE SEQUENCE</scope>
    <source>
        <strain evidence="1">Nb-106</strain>
    </source>
</reference>
<proteinExistence type="predicted"/>
<sequence length="71" mass="7773">MNEPGREVSRQELMELRTSDNINLLKTASAGSRVPLGQSQLRGRERVGAVFALALAAYNLIRLPKLLLAPT</sequence>
<dbReference type="Proteomes" id="UP001205486">
    <property type="component" value="Unassembled WGS sequence"/>
</dbReference>
<accession>A0ACC6ADM1</accession>
<evidence type="ECO:0000313" key="2">
    <source>
        <dbReference type="Proteomes" id="UP001205486"/>
    </source>
</evidence>
<keyword evidence="2" id="KW-1185">Reference proteome</keyword>
<name>A0ACC6ADM1_NITWI</name>
<organism evidence="1 2">
    <name type="scientific">Nitrobacter winogradskyi</name>
    <name type="common">Nitrobacter agilis</name>
    <dbReference type="NCBI Taxonomy" id="913"/>
    <lineage>
        <taxon>Bacteria</taxon>
        <taxon>Pseudomonadati</taxon>
        <taxon>Pseudomonadota</taxon>
        <taxon>Alphaproteobacteria</taxon>
        <taxon>Hyphomicrobiales</taxon>
        <taxon>Nitrobacteraceae</taxon>
        <taxon>Nitrobacter</taxon>
    </lineage>
</organism>
<comment type="caution">
    <text evidence="1">The sequence shown here is derived from an EMBL/GenBank/DDBJ whole genome shotgun (WGS) entry which is preliminary data.</text>
</comment>
<evidence type="ECO:0000313" key="1">
    <source>
        <dbReference type="EMBL" id="MCP1997791.1"/>
    </source>
</evidence>